<dbReference type="InterPro" id="IPR050815">
    <property type="entry name" value="TF_fung"/>
</dbReference>
<evidence type="ECO:0000256" key="2">
    <source>
        <dbReference type="ARBA" id="ARBA00022723"/>
    </source>
</evidence>
<feature type="compositionally biased region" description="Low complexity" evidence="6">
    <location>
        <begin position="108"/>
        <end position="121"/>
    </location>
</feature>
<keyword evidence="9" id="KW-1185">Reference proteome</keyword>
<dbReference type="PROSITE" id="PS50048">
    <property type="entry name" value="ZN2_CY6_FUNGAL_2"/>
    <property type="match status" value="1"/>
</dbReference>
<dbReference type="AlphaFoldDB" id="A0AAD6UB54"/>
<dbReference type="PANTHER" id="PTHR47338">
    <property type="entry name" value="ZN(II)2CYS6 TRANSCRIPTION FACTOR (EUROFUNG)-RELATED"/>
    <property type="match status" value="1"/>
</dbReference>
<proteinExistence type="predicted"/>
<gene>
    <name evidence="8" type="ORF">B0H15DRAFT_30491</name>
</gene>
<dbReference type="Proteomes" id="UP001222325">
    <property type="component" value="Unassembled WGS sequence"/>
</dbReference>
<dbReference type="PANTHER" id="PTHR47338:SF29">
    <property type="entry name" value="ZN(2)-C6 FUNGAL-TYPE DOMAIN-CONTAINING PROTEIN"/>
    <property type="match status" value="1"/>
</dbReference>
<keyword evidence="5" id="KW-0539">Nucleus</keyword>
<dbReference type="Gene3D" id="4.10.240.10">
    <property type="entry name" value="Zn(2)-C6 fungal-type DNA-binding domain"/>
    <property type="match status" value="1"/>
</dbReference>
<evidence type="ECO:0000256" key="4">
    <source>
        <dbReference type="ARBA" id="ARBA00023163"/>
    </source>
</evidence>
<keyword evidence="2" id="KW-0479">Metal-binding</keyword>
<evidence type="ECO:0000256" key="3">
    <source>
        <dbReference type="ARBA" id="ARBA00023015"/>
    </source>
</evidence>
<sequence>MSDYATDSLNPLNRGKACTNCRRRKIKCDGGRPVCSQCRLRPPRAGTPCQFMAPEVPHSLETPGEMLETIRRLTERVHDLEAQTGADSPRVYLNEPYRASRTPGPGEGPSSASGRSSSSSNLPPDVVVQLVDAFLHHFLASGTFFLDAVQFRQLAILPPSGGHVSLGLLSTVYLWGSVLSETPRAAYAPDAFLARALQHVSQDRASFSSRPHLILCILQAEILLSLYFLRAPDPVLGRHHCAAASALALGARLHVVRAPHKPFPAFPLSTFLLPSPSDPADELQRAAGFWAVVVLNNYWVAVDGGASFIPSDSSICSPWPSSSEAGATISKFLSGDDRTGLSVPALLVKSTILFERVVACGTAPPDPAAFSVLDRRLASFQAALPPLHTAPLTHAFVDLAILRLHAPSARASPSGRARALAAAARIIQVTEGINLGNGGAPTAEAIFGPICATTASFYLAEMVSVYPRVGQSASAQREYRELEKRLNYLMGAIAALAAHAPIAGHCLATLRSAYPGSTQDR</sequence>
<dbReference type="EMBL" id="JARJCN010000010">
    <property type="protein sequence ID" value="KAJ7097029.1"/>
    <property type="molecule type" value="Genomic_DNA"/>
</dbReference>
<accession>A0AAD6UB54</accession>
<dbReference type="InterPro" id="IPR001138">
    <property type="entry name" value="Zn2Cys6_DnaBD"/>
</dbReference>
<dbReference type="SUPFAM" id="SSF57701">
    <property type="entry name" value="Zn2/Cys6 DNA-binding domain"/>
    <property type="match status" value="1"/>
</dbReference>
<keyword evidence="3" id="KW-0805">Transcription regulation</keyword>
<comment type="subcellular location">
    <subcellularLocation>
        <location evidence="1">Nucleus</location>
    </subcellularLocation>
</comment>
<evidence type="ECO:0000256" key="6">
    <source>
        <dbReference type="SAM" id="MobiDB-lite"/>
    </source>
</evidence>
<dbReference type="SMART" id="SM00066">
    <property type="entry name" value="GAL4"/>
    <property type="match status" value="1"/>
</dbReference>
<comment type="caution">
    <text evidence="8">The sequence shown here is derived from an EMBL/GenBank/DDBJ whole genome shotgun (WGS) entry which is preliminary data.</text>
</comment>
<dbReference type="Pfam" id="PF00172">
    <property type="entry name" value="Zn_clus"/>
    <property type="match status" value="1"/>
</dbReference>
<reference evidence="8" key="1">
    <citation type="submission" date="2023-03" db="EMBL/GenBank/DDBJ databases">
        <title>Massive genome expansion in bonnet fungi (Mycena s.s.) driven by repeated elements and novel gene families across ecological guilds.</title>
        <authorList>
            <consortium name="Lawrence Berkeley National Laboratory"/>
            <person name="Harder C.B."/>
            <person name="Miyauchi S."/>
            <person name="Viragh M."/>
            <person name="Kuo A."/>
            <person name="Thoen E."/>
            <person name="Andreopoulos B."/>
            <person name="Lu D."/>
            <person name="Skrede I."/>
            <person name="Drula E."/>
            <person name="Henrissat B."/>
            <person name="Morin E."/>
            <person name="Kohler A."/>
            <person name="Barry K."/>
            <person name="LaButti K."/>
            <person name="Morin E."/>
            <person name="Salamov A."/>
            <person name="Lipzen A."/>
            <person name="Mereny Z."/>
            <person name="Hegedus B."/>
            <person name="Baldrian P."/>
            <person name="Stursova M."/>
            <person name="Weitz H."/>
            <person name="Taylor A."/>
            <person name="Grigoriev I.V."/>
            <person name="Nagy L.G."/>
            <person name="Martin F."/>
            <person name="Kauserud H."/>
        </authorList>
    </citation>
    <scope>NUCLEOTIDE SEQUENCE</scope>
    <source>
        <strain evidence="8">CBHHK173m</strain>
    </source>
</reference>
<evidence type="ECO:0000313" key="9">
    <source>
        <dbReference type="Proteomes" id="UP001222325"/>
    </source>
</evidence>
<dbReference type="GO" id="GO:0005634">
    <property type="term" value="C:nucleus"/>
    <property type="evidence" value="ECO:0007669"/>
    <property type="project" value="UniProtKB-SubCell"/>
</dbReference>
<dbReference type="GO" id="GO:0000981">
    <property type="term" value="F:DNA-binding transcription factor activity, RNA polymerase II-specific"/>
    <property type="evidence" value="ECO:0007669"/>
    <property type="project" value="InterPro"/>
</dbReference>
<keyword evidence="4" id="KW-0804">Transcription</keyword>
<feature type="region of interest" description="Disordered" evidence="6">
    <location>
        <begin position="79"/>
        <end position="121"/>
    </location>
</feature>
<protein>
    <recommendedName>
        <fullName evidence="7">Zn(2)-C6 fungal-type domain-containing protein</fullName>
    </recommendedName>
</protein>
<dbReference type="GO" id="GO:0008270">
    <property type="term" value="F:zinc ion binding"/>
    <property type="evidence" value="ECO:0007669"/>
    <property type="project" value="InterPro"/>
</dbReference>
<evidence type="ECO:0000256" key="5">
    <source>
        <dbReference type="ARBA" id="ARBA00023242"/>
    </source>
</evidence>
<organism evidence="8 9">
    <name type="scientific">Mycena belliarum</name>
    <dbReference type="NCBI Taxonomy" id="1033014"/>
    <lineage>
        <taxon>Eukaryota</taxon>
        <taxon>Fungi</taxon>
        <taxon>Dikarya</taxon>
        <taxon>Basidiomycota</taxon>
        <taxon>Agaricomycotina</taxon>
        <taxon>Agaricomycetes</taxon>
        <taxon>Agaricomycetidae</taxon>
        <taxon>Agaricales</taxon>
        <taxon>Marasmiineae</taxon>
        <taxon>Mycenaceae</taxon>
        <taxon>Mycena</taxon>
    </lineage>
</organism>
<dbReference type="CDD" id="cd00067">
    <property type="entry name" value="GAL4"/>
    <property type="match status" value="1"/>
</dbReference>
<dbReference type="InterPro" id="IPR036864">
    <property type="entry name" value="Zn2-C6_fun-type_DNA-bd_sf"/>
</dbReference>
<name>A0AAD6UB54_9AGAR</name>
<feature type="domain" description="Zn(2)-C6 fungal-type" evidence="7">
    <location>
        <begin position="17"/>
        <end position="51"/>
    </location>
</feature>
<evidence type="ECO:0000256" key="1">
    <source>
        <dbReference type="ARBA" id="ARBA00004123"/>
    </source>
</evidence>
<dbReference type="CDD" id="cd12148">
    <property type="entry name" value="fungal_TF_MHR"/>
    <property type="match status" value="1"/>
</dbReference>
<evidence type="ECO:0000313" key="8">
    <source>
        <dbReference type="EMBL" id="KAJ7097029.1"/>
    </source>
</evidence>
<evidence type="ECO:0000259" key="7">
    <source>
        <dbReference type="PROSITE" id="PS50048"/>
    </source>
</evidence>